<accession>A0A4S9W731</accession>
<dbReference type="AlphaFoldDB" id="A0A4S9W731"/>
<proteinExistence type="predicted"/>
<sequence length="363" mass="41434">MLDWPGDEGADSEPWPACGDLRLRHFRPTPAGAFYVFSQKSTTITDGAVACFLKLTPSTLRTLYCDVYEALRAPVAFVATEDISVRSQHRNEETNSLEWTQEIVCNTGETVLGWHLASGDDTDIFLAKAKALFIFDHPDLFGLPSNRTIISNEWNTDADGRWDVVPHHYRLLVLDRVFNSCATKMKQFPLLRSSDTELDRTMNTQWGPKGRLNLHKGPVPSTPKSPKKRNTKAVKLKTRALEIEDTTHAQNKKHKVQFPDLCFDDTGSGLTRQQDIDPNDLLLGMVWEFLHRRGLQKRHHYLEWTHDDVVYYVTNDSRFRKMVKTVSDSCKAAMDPLTKRFVLMYKAGRIPDGADDPLEWEAL</sequence>
<evidence type="ECO:0000313" key="2">
    <source>
        <dbReference type="EMBL" id="THZ60448.1"/>
    </source>
</evidence>
<comment type="caution">
    <text evidence="2">The sequence shown here is derived from an EMBL/GenBank/DDBJ whole genome shotgun (WGS) entry which is preliminary data.</text>
</comment>
<evidence type="ECO:0000256" key="1">
    <source>
        <dbReference type="SAM" id="MobiDB-lite"/>
    </source>
</evidence>
<feature type="region of interest" description="Disordered" evidence="1">
    <location>
        <begin position="203"/>
        <end position="233"/>
    </location>
</feature>
<name>A0A4S9W731_AURPU</name>
<evidence type="ECO:0000313" key="3">
    <source>
        <dbReference type="Proteomes" id="UP000309734"/>
    </source>
</evidence>
<organism evidence="2 3">
    <name type="scientific">Aureobasidium pullulans</name>
    <name type="common">Black yeast</name>
    <name type="synonym">Pullularia pullulans</name>
    <dbReference type="NCBI Taxonomy" id="5580"/>
    <lineage>
        <taxon>Eukaryota</taxon>
        <taxon>Fungi</taxon>
        <taxon>Dikarya</taxon>
        <taxon>Ascomycota</taxon>
        <taxon>Pezizomycotina</taxon>
        <taxon>Dothideomycetes</taxon>
        <taxon>Dothideomycetidae</taxon>
        <taxon>Dothideales</taxon>
        <taxon>Saccotheciaceae</taxon>
        <taxon>Aureobasidium</taxon>
    </lineage>
</organism>
<dbReference type="Proteomes" id="UP000309734">
    <property type="component" value="Unassembled WGS sequence"/>
</dbReference>
<protein>
    <submittedName>
        <fullName evidence="2">Uncharacterized protein</fullName>
    </submittedName>
</protein>
<gene>
    <name evidence="2" type="ORF">D6C85_09789</name>
</gene>
<reference evidence="2 3" key="1">
    <citation type="submission" date="2018-10" db="EMBL/GenBank/DDBJ databases">
        <title>Fifty Aureobasidium pullulans genomes reveal a recombining polyextremotolerant generalist.</title>
        <authorList>
            <person name="Gostincar C."/>
            <person name="Turk M."/>
            <person name="Zajc J."/>
            <person name="Gunde-Cimerman N."/>
        </authorList>
    </citation>
    <scope>NUCLEOTIDE SEQUENCE [LARGE SCALE GENOMIC DNA]</scope>
    <source>
        <strain evidence="2 3">EXF-3519</strain>
    </source>
</reference>
<dbReference type="EMBL" id="QZBS01000593">
    <property type="protein sequence ID" value="THZ60448.1"/>
    <property type="molecule type" value="Genomic_DNA"/>
</dbReference>